<dbReference type="Proteomes" id="UP000438476">
    <property type="component" value="Unassembled WGS sequence"/>
</dbReference>
<dbReference type="InterPro" id="IPR007684">
    <property type="entry name" value="Znf_Ogr/Delta"/>
</dbReference>
<feature type="compositionally biased region" description="Basic and acidic residues" evidence="1">
    <location>
        <begin position="81"/>
        <end position="93"/>
    </location>
</feature>
<evidence type="ECO:0000259" key="2">
    <source>
        <dbReference type="Pfam" id="PF04606"/>
    </source>
</evidence>
<sequence>MNMQTKLSVPGRPVYREHSGKSPLVRCPTCGARAKSRTSAEITPTYRELRYSCSDVECGMTWVAGLAFVRELSPSGFGTGFREDKPEPRRMPGHEFGQLPLNDTLERQPSG</sequence>
<keyword evidence="4" id="KW-1185">Reference proteome</keyword>
<evidence type="ECO:0000256" key="1">
    <source>
        <dbReference type="SAM" id="MobiDB-lite"/>
    </source>
</evidence>
<gene>
    <name evidence="3" type="ORF">GRI91_10945</name>
</gene>
<feature type="domain" description="Zinc finger Ogr/Delta-type" evidence="2">
    <location>
        <begin position="26"/>
        <end position="71"/>
    </location>
</feature>
<organism evidence="3 4">
    <name type="scientific">Altericroceibacterium endophyticum</name>
    <dbReference type="NCBI Taxonomy" id="1808508"/>
    <lineage>
        <taxon>Bacteria</taxon>
        <taxon>Pseudomonadati</taxon>
        <taxon>Pseudomonadota</taxon>
        <taxon>Alphaproteobacteria</taxon>
        <taxon>Sphingomonadales</taxon>
        <taxon>Erythrobacteraceae</taxon>
        <taxon>Altericroceibacterium</taxon>
    </lineage>
</organism>
<evidence type="ECO:0000313" key="3">
    <source>
        <dbReference type="EMBL" id="MXO66274.1"/>
    </source>
</evidence>
<proteinExistence type="predicted"/>
<dbReference type="AlphaFoldDB" id="A0A6I4T4V8"/>
<feature type="region of interest" description="Disordered" evidence="1">
    <location>
        <begin position="77"/>
        <end position="111"/>
    </location>
</feature>
<accession>A0A6I4T4V8</accession>
<dbReference type="EMBL" id="WTYT01000004">
    <property type="protein sequence ID" value="MXO66274.1"/>
    <property type="molecule type" value="Genomic_DNA"/>
</dbReference>
<feature type="region of interest" description="Disordered" evidence="1">
    <location>
        <begin position="1"/>
        <end position="20"/>
    </location>
</feature>
<name>A0A6I4T4V8_9SPHN</name>
<evidence type="ECO:0000313" key="4">
    <source>
        <dbReference type="Proteomes" id="UP000438476"/>
    </source>
</evidence>
<comment type="caution">
    <text evidence="3">The sequence shown here is derived from an EMBL/GenBank/DDBJ whole genome shotgun (WGS) entry which is preliminary data.</text>
</comment>
<protein>
    <recommendedName>
        <fullName evidence="2">Zinc finger Ogr/Delta-type domain-containing protein</fullName>
    </recommendedName>
</protein>
<dbReference type="OrthoDB" id="7510608at2"/>
<reference evidence="3 4" key="1">
    <citation type="submission" date="2019-12" db="EMBL/GenBank/DDBJ databases">
        <title>Genomic-based taxomic classification of the family Erythrobacteraceae.</title>
        <authorList>
            <person name="Xu L."/>
        </authorList>
    </citation>
    <scope>NUCLEOTIDE SEQUENCE [LARGE SCALE GENOMIC DNA]</scope>
    <source>
        <strain evidence="3 4">LMG 29518</strain>
    </source>
</reference>
<dbReference type="Pfam" id="PF04606">
    <property type="entry name" value="Ogr_Delta"/>
    <property type="match status" value="1"/>
</dbReference>